<reference evidence="4 5" key="2">
    <citation type="journal article" date="2016" name="Genome Announc.">
        <title>Permanent Draft Genome Sequences for Two Variants of Frankia sp. Strain CpI1, the First Frankia Strain Isolated from Root Nodules of Comptonia peregrina.</title>
        <authorList>
            <person name="Oshone R."/>
            <person name="Hurst S.G.IV."/>
            <person name="Abebe-Akele F."/>
            <person name="Simpson S."/>
            <person name="Morris K."/>
            <person name="Thomas W.K."/>
            <person name="Tisa L.S."/>
        </authorList>
    </citation>
    <scope>NUCLEOTIDE SEQUENCE [LARGE SCALE GENOMIC DNA]</scope>
    <source>
        <strain evidence="5">CpI1-S</strain>
    </source>
</reference>
<evidence type="ECO:0000256" key="1">
    <source>
        <dbReference type="SAM" id="MobiDB-lite"/>
    </source>
</evidence>
<feature type="compositionally biased region" description="Low complexity" evidence="1">
    <location>
        <begin position="185"/>
        <end position="196"/>
    </location>
</feature>
<feature type="region of interest" description="Disordered" evidence="1">
    <location>
        <begin position="161"/>
        <end position="198"/>
    </location>
</feature>
<dbReference type="InterPro" id="IPR043724">
    <property type="entry name" value="DUF5666"/>
</dbReference>
<dbReference type="Pfam" id="PF18914">
    <property type="entry name" value="DUF5666"/>
    <property type="match status" value="1"/>
</dbReference>
<organism evidence="4 5">
    <name type="scientific">Frankia torreyi</name>
    <dbReference type="NCBI Taxonomy" id="1856"/>
    <lineage>
        <taxon>Bacteria</taxon>
        <taxon>Bacillati</taxon>
        <taxon>Actinomycetota</taxon>
        <taxon>Actinomycetes</taxon>
        <taxon>Frankiales</taxon>
        <taxon>Frankiaceae</taxon>
        <taxon>Frankia</taxon>
    </lineage>
</organism>
<dbReference type="Proteomes" id="UP000032545">
    <property type="component" value="Unassembled WGS sequence"/>
</dbReference>
<dbReference type="AlphaFoldDB" id="A0A0D8B7B8"/>
<evidence type="ECO:0000313" key="5">
    <source>
        <dbReference type="Proteomes" id="UP000032545"/>
    </source>
</evidence>
<feature type="region of interest" description="Disordered" evidence="1">
    <location>
        <begin position="213"/>
        <end position="239"/>
    </location>
</feature>
<gene>
    <name evidence="4" type="ORF">FF36_05630</name>
</gene>
<dbReference type="OrthoDB" id="3629685at2"/>
<keyword evidence="2" id="KW-0812">Transmembrane</keyword>
<evidence type="ECO:0000256" key="2">
    <source>
        <dbReference type="SAM" id="Phobius"/>
    </source>
</evidence>
<keyword evidence="2" id="KW-1133">Transmembrane helix</keyword>
<sequence precursor="true">MTTANPIGPVRSGEPRRHRRALAAGPIVSVALAMIVTVSACGGGGSDGATATAASAPSQAAGSAQGQGQAARPGTSGTIAAVTATNVEVQNPASGQVTVTWTPNTRFVKTTTASASAVAVGDCVTVTGGSPGSTFTAQTVTVSQPVSGGCTAGFGRAFGGAGGFPGGARPSGAPTARPGDRSTARPNGQGRPNGGRLAVVTGSVTKVAGTTITVTGPQRPRAGASASAAPAATPSPGATVTSTVTLGSSTTVEETSSATSAALTVGECLTAIGKADDTGAVSATSISVRPAARQGCTGGFGGRPFGGQGSGGGMANG</sequence>
<keyword evidence="2" id="KW-0472">Membrane</keyword>
<dbReference type="RefSeq" id="WP_128423406.1">
    <property type="nucleotide sequence ID" value="NZ_JYFN01000072.1"/>
</dbReference>
<feature type="compositionally biased region" description="Low complexity" evidence="1">
    <location>
        <begin position="219"/>
        <end position="239"/>
    </location>
</feature>
<dbReference type="EMBL" id="JYFN01000072">
    <property type="protein sequence ID" value="KJE20081.1"/>
    <property type="molecule type" value="Genomic_DNA"/>
</dbReference>
<keyword evidence="5" id="KW-1185">Reference proteome</keyword>
<feature type="domain" description="DUF5666" evidence="3">
    <location>
        <begin position="77"/>
        <end position="140"/>
    </location>
</feature>
<comment type="caution">
    <text evidence="4">The sequence shown here is derived from an EMBL/GenBank/DDBJ whole genome shotgun (WGS) entry which is preliminary data.</text>
</comment>
<evidence type="ECO:0000313" key="4">
    <source>
        <dbReference type="EMBL" id="KJE20081.1"/>
    </source>
</evidence>
<proteinExistence type="predicted"/>
<evidence type="ECO:0000259" key="3">
    <source>
        <dbReference type="Pfam" id="PF18914"/>
    </source>
</evidence>
<accession>A0A0D8B7B8</accession>
<protein>
    <recommendedName>
        <fullName evidence="3">DUF5666 domain-containing protein</fullName>
    </recommendedName>
</protein>
<reference evidence="5" key="1">
    <citation type="submission" date="2015-02" db="EMBL/GenBank/DDBJ databases">
        <title>Draft Genome of Frankia sp. CpI1-S.</title>
        <authorList>
            <person name="Oshone R.T."/>
            <person name="Ngom M."/>
            <person name="Ghodhbane-Gtari F."/>
            <person name="Gtari M."/>
            <person name="Morris K."/>
            <person name="Thomas K."/>
            <person name="Sen A."/>
            <person name="Tisa L.S."/>
        </authorList>
    </citation>
    <scope>NUCLEOTIDE SEQUENCE [LARGE SCALE GENOMIC DNA]</scope>
    <source>
        <strain evidence="5">CpI1-S</strain>
    </source>
</reference>
<dbReference type="PATRIC" id="fig|1502723.3.peg.6242"/>
<feature type="transmembrane region" description="Helical" evidence="2">
    <location>
        <begin position="21"/>
        <end position="40"/>
    </location>
</feature>
<name>A0A0D8B7B8_9ACTN</name>